<evidence type="ECO:0000313" key="2">
    <source>
        <dbReference type="EMBL" id="GGP22762.1"/>
    </source>
</evidence>
<keyword evidence="1" id="KW-0812">Transmembrane</keyword>
<comment type="caution">
    <text evidence="2">The sequence shown here is derived from an EMBL/GenBank/DDBJ whole genome shotgun (WGS) entry which is preliminary data.</text>
</comment>
<proteinExistence type="predicted"/>
<reference evidence="3" key="1">
    <citation type="journal article" date="2019" name="Int. J. Syst. Evol. Microbiol.">
        <title>The Global Catalogue of Microorganisms (GCM) 10K type strain sequencing project: providing services to taxonomists for standard genome sequencing and annotation.</title>
        <authorList>
            <consortium name="The Broad Institute Genomics Platform"/>
            <consortium name="The Broad Institute Genome Sequencing Center for Infectious Disease"/>
            <person name="Wu L."/>
            <person name="Ma J."/>
        </authorList>
    </citation>
    <scope>NUCLEOTIDE SEQUENCE [LARGE SCALE GENOMIC DNA]</scope>
    <source>
        <strain evidence="3">CGMCC 1.8859</strain>
    </source>
</reference>
<dbReference type="InterPro" id="IPR023829">
    <property type="entry name" value="PGA_PgaD"/>
</dbReference>
<feature type="transmembrane region" description="Helical" evidence="1">
    <location>
        <begin position="26"/>
        <end position="44"/>
    </location>
</feature>
<dbReference type="EMBL" id="BMLX01000003">
    <property type="protein sequence ID" value="GGP22762.1"/>
    <property type="molecule type" value="Genomic_DNA"/>
</dbReference>
<keyword evidence="3" id="KW-1185">Reference proteome</keyword>
<dbReference type="Proteomes" id="UP000637267">
    <property type="component" value="Unassembled WGS sequence"/>
</dbReference>
<evidence type="ECO:0000256" key="1">
    <source>
        <dbReference type="SAM" id="Phobius"/>
    </source>
</evidence>
<sequence length="175" mass="20047">MMDLPPASASHLIIERPDWQTRRQRLTYGSFSALFWAFWGYLWLPLLTAVGWVGEGFFAWHHMIQLKGFIAFEHLAASYVGTLTVLGGIFVGWAMYNYLRFRGYDRRKPRPTVTDHDLAQFYNVAQPDVEQWHKAKRLVVWHADNGQVIRVDADLPPAQPQVVPGPAPQPAPVLH</sequence>
<feature type="transmembrane region" description="Helical" evidence="1">
    <location>
        <begin position="76"/>
        <end position="99"/>
    </location>
</feature>
<keyword evidence="1" id="KW-0472">Membrane</keyword>
<name>A0ABQ2PC15_9NEIS</name>
<gene>
    <name evidence="2" type="ORF">GCM10010970_27620</name>
</gene>
<organism evidence="2 3">
    <name type="scientific">Silvimonas iriomotensis</name>
    <dbReference type="NCBI Taxonomy" id="449662"/>
    <lineage>
        <taxon>Bacteria</taxon>
        <taxon>Pseudomonadati</taxon>
        <taxon>Pseudomonadota</taxon>
        <taxon>Betaproteobacteria</taxon>
        <taxon>Neisseriales</taxon>
        <taxon>Chitinibacteraceae</taxon>
        <taxon>Silvimonas</taxon>
    </lineage>
</organism>
<accession>A0ABQ2PC15</accession>
<evidence type="ECO:0008006" key="4">
    <source>
        <dbReference type="Google" id="ProtNLM"/>
    </source>
</evidence>
<protein>
    <recommendedName>
        <fullName evidence="4">Poly-beta-1,6-N-acetyl-D-glucosamine biosynthesis protein PgaD</fullName>
    </recommendedName>
</protein>
<dbReference type="Pfam" id="PF13994">
    <property type="entry name" value="PgaD"/>
    <property type="match status" value="1"/>
</dbReference>
<dbReference type="RefSeq" id="WP_188704936.1">
    <property type="nucleotide sequence ID" value="NZ_BMLX01000003.1"/>
</dbReference>
<evidence type="ECO:0000313" key="3">
    <source>
        <dbReference type="Proteomes" id="UP000637267"/>
    </source>
</evidence>
<keyword evidence="1" id="KW-1133">Transmembrane helix</keyword>
<dbReference type="NCBIfam" id="TIGR03940">
    <property type="entry name" value="PGA_PgaD"/>
    <property type="match status" value="1"/>
</dbReference>